<evidence type="ECO:0008006" key="3">
    <source>
        <dbReference type="Google" id="ProtNLM"/>
    </source>
</evidence>
<protein>
    <recommendedName>
        <fullName evidence="3">DUF3828 domain-containing protein</fullName>
    </recommendedName>
</protein>
<dbReference type="OrthoDB" id="5767078at2"/>
<gene>
    <name evidence="1" type="ORF">EIK76_15765</name>
</gene>
<reference evidence="1 2" key="1">
    <citation type="submission" date="2018-11" db="EMBL/GenBank/DDBJ databases">
        <title>Draft genome analysis of Rheinheimera mesophila isolated from an industrial waste site.</title>
        <authorList>
            <person name="Yu Q."/>
            <person name="Qi Y."/>
            <person name="Zhang H."/>
            <person name="Lu Y."/>
            <person name="Pu J."/>
        </authorList>
    </citation>
    <scope>NUCLEOTIDE SEQUENCE [LARGE SCALE GENOMIC DNA]</scope>
    <source>
        <strain evidence="1 2">IITR13</strain>
    </source>
</reference>
<keyword evidence="2" id="KW-1185">Reference proteome</keyword>
<dbReference type="PROSITE" id="PS51257">
    <property type="entry name" value="PROKAR_LIPOPROTEIN"/>
    <property type="match status" value="1"/>
</dbReference>
<dbReference type="EMBL" id="RRCF01000005">
    <property type="protein sequence ID" value="RRJ19001.1"/>
    <property type="molecule type" value="Genomic_DNA"/>
</dbReference>
<organism evidence="1 2">
    <name type="scientific">Rheinheimera mesophila</name>
    <dbReference type="NCBI Taxonomy" id="1547515"/>
    <lineage>
        <taxon>Bacteria</taxon>
        <taxon>Pseudomonadati</taxon>
        <taxon>Pseudomonadota</taxon>
        <taxon>Gammaproteobacteria</taxon>
        <taxon>Chromatiales</taxon>
        <taxon>Chromatiaceae</taxon>
        <taxon>Rheinheimera</taxon>
    </lineage>
</organism>
<accession>A0A3P3QD06</accession>
<dbReference type="Proteomes" id="UP000276260">
    <property type="component" value="Unassembled WGS sequence"/>
</dbReference>
<sequence length="147" mass="16643">MQKILVLLFSLLLFACSEDAPKVNADLGSPEFAAGEFFHSLYTTKDLERAKELSTESYARILDAYGNTRGVVRTLYNMSFDEVAISIDRTGKNLREQYGNHAEITMLFEGKSNGNKKIELRIVKMVKEDGRWLVEGVKPNPYSRTDV</sequence>
<evidence type="ECO:0000313" key="2">
    <source>
        <dbReference type="Proteomes" id="UP000276260"/>
    </source>
</evidence>
<name>A0A3P3QD06_9GAMM</name>
<dbReference type="RefSeq" id="WP_046519232.1">
    <property type="nucleotide sequence ID" value="NZ_LAVS01000009.1"/>
</dbReference>
<proteinExistence type="predicted"/>
<comment type="caution">
    <text evidence="1">The sequence shown here is derived from an EMBL/GenBank/DDBJ whole genome shotgun (WGS) entry which is preliminary data.</text>
</comment>
<dbReference type="AlphaFoldDB" id="A0A3P3QD06"/>
<evidence type="ECO:0000313" key="1">
    <source>
        <dbReference type="EMBL" id="RRJ19001.1"/>
    </source>
</evidence>